<protein>
    <submittedName>
        <fullName evidence="2">DNA-binding CsgD family transcriptional regulator</fullName>
    </submittedName>
</protein>
<gene>
    <name evidence="2" type="ORF">FHS07_001360</name>
</gene>
<dbReference type="GO" id="GO:0003677">
    <property type="term" value="F:DNA binding"/>
    <property type="evidence" value="ECO:0007669"/>
    <property type="project" value="UniProtKB-KW"/>
</dbReference>
<dbReference type="InterPro" id="IPR000792">
    <property type="entry name" value="Tscrpt_reg_LuxR_C"/>
</dbReference>
<dbReference type="Proteomes" id="UP000543579">
    <property type="component" value="Unassembled WGS sequence"/>
</dbReference>
<dbReference type="PROSITE" id="PS50043">
    <property type="entry name" value="HTH_LUXR_2"/>
    <property type="match status" value="1"/>
</dbReference>
<comment type="caution">
    <text evidence="2">The sequence shown here is derived from an EMBL/GenBank/DDBJ whole genome shotgun (WGS) entry which is preliminary data.</text>
</comment>
<sequence length="483" mass="52272">MPGTPASIEARAALRAAAATTALRLLPGHGAPSARHLALLAEAELPEVPVVWTDAAALSLAALLAARARRDALADGAGVVARYFDDVRLIRPASLSSGARSQLCASVGEYCNAIGWPQVGARFGAEALLFADTDETRYRALAVSALGHAFNGEYITAEAARAAAVELFAAREWPASETAYLLLLAEALIASSRLDVGRLLEAASEMRRVQPDDPYWGYSARAIEVMAMMFRRDLGAGRAESRRLLHGSRRFSSHRIMRYFLVSTLSDILVAQGEYREALSALEPYETPDGHGICFSMQRTAALLRLGRDRELLLETDACVASEVDHCLRTLTPLHLRRALALNRLGFTRRARQSMETALRLIVRTGCSATPFLMLPHEETRTLMDAVALDDPELADVLPFLHAALARVATPDTEAHSSLSVARLTPIENATAELLLRSLSLTEIARERGVSLNTVKSQVRSIYQKLGVGGRAEAMELLAAGDD</sequence>
<feature type="domain" description="HTH luxR-type" evidence="1">
    <location>
        <begin position="417"/>
        <end position="482"/>
    </location>
</feature>
<dbReference type="SUPFAM" id="SSF46894">
    <property type="entry name" value="C-terminal effector domain of the bipartite response regulators"/>
    <property type="match status" value="1"/>
</dbReference>
<evidence type="ECO:0000313" key="2">
    <source>
        <dbReference type="EMBL" id="MBB3157676.1"/>
    </source>
</evidence>
<evidence type="ECO:0000259" key="1">
    <source>
        <dbReference type="PROSITE" id="PS50043"/>
    </source>
</evidence>
<name>A0A7W5GF49_9MICO</name>
<dbReference type="InterPro" id="IPR016032">
    <property type="entry name" value="Sig_transdc_resp-reg_C-effctor"/>
</dbReference>
<keyword evidence="2" id="KW-0238">DNA-binding</keyword>
<proteinExistence type="predicted"/>
<dbReference type="SMART" id="SM00421">
    <property type="entry name" value="HTH_LUXR"/>
    <property type="match status" value="1"/>
</dbReference>
<dbReference type="Pfam" id="PF00196">
    <property type="entry name" value="GerE"/>
    <property type="match status" value="1"/>
</dbReference>
<evidence type="ECO:0000313" key="3">
    <source>
        <dbReference type="Proteomes" id="UP000543579"/>
    </source>
</evidence>
<dbReference type="EMBL" id="JACHXY010000001">
    <property type="protein sequence ID" value="MBB3157676.1"/>
    <property type="molecule type" value="Genomic_DNA"/>
</dbReference>
<accession>A0A7W5GF49</accession>
<dbReference type="InterPro" id="IPR036388">
    <property type="entry name" value="WH-like_DNA-bd_sf"/>
</dbReference>
<dbReference type="GO" id="GO:0006355">
    <property type="term" value="P:regulation of DNA-templated transcription"/>
    <property type="evidence" value="ECO:0007669"/>
    <property type="project" value="InterPro"/>
</dbReference>
<organism evidence="2 3">
    <name type="scientific">Microbacterium proteolyticum</name>
    <dbReference type="NCBI Taxonomy" id="1572644"/>
    <lineage>
        <taxon>Bacteria</taxon>
        <taxon>Bacillati</taxon>
        <taxon>Actinomycetota</taxon>
        <taxon>Actinomycetes</taxon>
        <taxon>Micrococcales</taxon>
        <taxon>Microbacteriaceae</taxon>
        <taxon>Microbacterium</taxon>
    </lineage>
</organism>
<dbReference type="Gene3D" id="1.10.10.10">
    <property type="entry name" value="Winged helix-like DNA-binding domain superfamily/Winged helix DNA-binding domain"/>
    <property type="match status" value="1"/>
</dbReference>
<dbReference type="CDD" id="cd06170">
    <property type="entry name" value="LuxR_C_like"/>
    <property type="match status" value="1"/>
</dbReference>
<dbReference type="RefSeq" id="WP_183419056.1">
    <property type="nucleotide sequence ID" value="NZ_JACHXY010000001.1"/>
</dbReference>
<reference evidence="2 3" key="1">
    <citation type="submission" date="2020-08" db="EMBL/GenBank/DDBJ databases">
        <title>Genomic Encyclopedia of Type Strains, Phase III (KMG-III): the genomes of soil and plant-associated and newly described type strains.</title>
        <authorList>
            <person name="Whitman W."/>
        </authorList>
    </citation>
    <scope>NUCLEOTIDE SEQUENCE [LARGE SCALE GENOMIC DNA]</scope>
    <source>
        <strain evidence="2 3">CECT 8356</strain>
    </source>
</reference>
<dbReference type="AlphaFoldDB" id="A0A7W5GF49"/>